<dbReference type="AlphaFoldDB" id="A0A8H6SXF3"/>
<dbReference type="GO" id="GO:0005634">
    <property type="term" value="C:nucleus"/>
    <property type="evidence" value="ECO:0007669"/>
    <property type="project" value="UniProtKB-SubCell"/>
</dbReference>
<evidence type="ECO:0000259" key="8">
    <source>
        <dbReference type="PROSITE" id="PS50039"/>
    </source>
</evidence>
<gene>
    <name evidence="9" type="ORF">MIND_00514200</name>
</gene>
<dbReference type="GO" id="GO:0000978">
    <property type="term" value="F:RNA polymerase II cis-regulatory region sequence-specific DNA binding"/>
    <property type="evidence" value="ECO:0007669"/>
    <property type="project" value="TreeGrafter"/>
</dbReference>
<dbReference type="GO" id="GO:0000981">
    <property type="term" value="F:DNA-binding transcription factor activity, RNA polymerase II-specific"/>
    <property type="evidence" value="ECO:0007669"/>
    <property type="project" value="TreeGrafter"/>
</dbReference>
<name>A0A8H6SXF3_9AGAR</name>
<dbReference type="OrthoDB" id="5954824at2759"/>
<evidence type="ECO:0000256" key="7">
    <source>
        <dbReference type="SAM" id="MobiDB-lite"/>
    </source>
</evidence>
<reference evidence="9" key="1">
    <citation type="submission" date="2020-05" db="EMBL/GenBank/DDBJ databases">
        <title>Mycena genomes resolve the evolution of fungal bioluminescence.</title>
        <authorList>
            <person name="Tsai I.J."/>
        </authorList>
    </citation>
    <scope>NUCLEOTIDE SEQUENCE</scope>
    <source>
        <strain evidence="9">171206Taipei</strain>
    </source>
</reference>
<dbReference type="Pfam" id="PF00250">
    <property type="entry name" value="Forkhead"/>
    <property type="match status" value="1"/>
</dbReference>
<dbReference type="InterPro" id="IPR036388">
    <property type="entry name" value="WH-like_DNA-bd_sf"/>
</dbReference>
<sequence length="373" mass="41745">MASLDNILNPEQRRRTVKLLVNEPPPGWPEPSDAISDEDVEELGLEHIPHPDCPDSLACLPDTDDKPQHTLPIILRCAILGSPRQRLTIREIYAAMEEKYAYYRTAGQSWKQSVRHHLSLSRLFEHQPRPPSEPGVGSHWTVNLLAPPGTKRPRKRNRTKDGTPLPPPSTTMGATIIQETGLPKRANSCLVDEDDSMLSCEEEEDELESGTSECDTGGKILLHPFERRNSLSGRLTPYDASAGSRISPSSVRPHIPSTAPPLPPLPSLLNLSPHPQGMVERLQTEITNLRRQSAEAISLSMRLSDQLAQAEAEVLRTHSALEQTRLQLRDESIRRRQAEQNVDQAIRLRDLAEEALRDSLKFSGSDLTVRRQF</sequence>
<feature type="region of interest" description="Disordered" evidence="7">
    <location>
        <begin position="127"/>
        <end position="172"/>
    </location>
</feature>
<dbReference type="SMART" id="SM00339">
    <property type="entry name" value="FH"/>
    <property type="match status" value="1"/>
</dbReference>
<accession>A0A8H6SXF3</accession>
<keyword evidence="10" id="KW-1185">Reference proteome</keyword>
<dbReference type="PROSITE" id="PS50039">
    <property type="entry name" value="FORK_HEAD_3"/>
    <property type="match status" value="1"/>
</dbReference>
<dbReference type="InterPro" id="IPR001766">
    <property type="entry name" value="Fork_head_dom"/>
</dbReference>
<evidence type="ECO:0000256" key="3">
    <source>
        <dbReference type="ARBA" id="ARBA00023163"/>
    </source>
</evidence>
<evidence type="ECO:0000313" key="9">
    <source>
        <dbReference type="EMBL" id="KAF7307206.1"/>
    </source>
</evidence>
<dbReference type="Proteomes" id="UP000636479">
    <property type="component" value="Unassembled WGS sequence"/>
</dbReference>
<comment type="caution">
    <text evidence="9">The sequence shown here is derived from an EMBL/GenBank/DDBJ whole genome shotgun (WGS) entry which is preliminary data.</text>
</comment>
<keyword evidence="1" id="KW-0805">Transcription regulation</keyword>
<dbReference type="GeneID" id="59344449"/>
<evidence type="ECO:0000256" key="1">
    <source>
        <dbReference type="ARBA" id="ARBA00023015"/>
    </source>
</evidence>
<feature type="DNA-binding region" description="Fork-head" evidence="5">
    <location>
        <begin position="66"/>
        <end position="156"/>
    </location>
</feature>
<dbReference type="Gene3D" id="1.10.10.10">
    <property type="entry name" value="Winged helix-like DNA-binding domain superfamily/Winged helix DNA-binding domain"/>
    <property type="match status" value="1"/>
</dbReference>
<dbReference type="InterPro" id="IPR036390">
    <property type="entry name" value="WH_DNA-bd_sf"/>
</dbReference>
<organism evidence="9 10">
    <name type="scientific">Mycena indigotica</name>
    <dbReference type="NCBI Taxonomy" id="2126181"/>
    <lineage>
        <taxon>Eukaryota</taxon>
        <taxon>Fungi</taxon>
        <taxon>Dikarya</taxon>
        <taxon>Basidiomycota</taxon>
        <taxon>Agaricomycotina</taxon>
        <taxon>Agaricomycetes</taxon>
        <taxon>Agaricomycetidae</taxon>
        <taxon>Agaricales</taxon>
        <taxon>Marasmiineae</taxon>
        <taxon>Mycenaceae</taxon>
        <taxon>Mycena</taxon>
    </lineage>
</organism>
<keyword evidence="4 5" id="KW-0539">Nucleus</keyword>
<keyword evidence="2 5" id="KW-0238">DNA-binding</keyword>
<dbReference type="SUPFAM" id="SSF46785">
    <property type="entry name" value="Winged helix' DNA-binding domain"/>
    <property type="match status" value="1"/>
</dbReference>
<dbReference type="EMBL" id="JACAZF010000004">
    <property type="protein sequence ID" value="KAF7307206.1"/>
    <property type="molecule type" value="Genomic_DNA"/>
</dbReference>
<keyword evidence="6" id="KW-0175">Coiled coil</keyword>
<evidence type="ECO:0000256" key="6">
    <source>
        <dbReference type="SAM" id="Coils"/>
    </source>
</evidence>
<evidence type="ECO:0000313" key="10">
    <source>
        <dbReference type="Proteomes" id="UP000636479"/>
    </source>
</evidence>
<dbReference type="CDD" id="cd00059">
    <property type="entry name" value="FH_FOX"/>
    <property type="match status" value="1"/>
</dbReference>
<dbReference type="PANTHER" id="PTHR46078:SF2">
    <property type="entry name" value="FORK-HEAD DOMAIN-CONTAINING PROTEIN"/>
    <property type="match status" value="1"/>
</dbReference>
<dbReference type="InterPro" id="IPR045912">
    <property type="entry name" value="FOXJ2/3-like"/>
</dbReference>
<evidence type="ECO:0000256" key="4">
    <source>
        <dbReference type="ARBA" id="ARBA00023242"/>
    </source>
</evidence>
<comment type="subcellular location">
    <subcellularLocation>
        <location evidence="5">Nucleus</location>
    </subcellularLocation>
</comment>
<dbReference type="PANTHER" id="PTHR46078">
    <property type="entry name" value="FORKHEAD BOX PROTEIN J2 FAMILY MEMBER"/>
    <property type="match status" value="1"/>
</dbReference>
<dbReference type="PRINTS" id="PR00053">
    <property type="entry name" value="FORKHEAD"/>
</dbReference>
<feature type="coiled-coil region" evidence="6">
    <location>
        <begin position="279"/>
        <end position="355"/>
    </location>
</feature>
<feature type="region of interest" description="Disordered" evidence="7">
    <location>
        <begin position="239"/>
        <end position="264"/>
    </location>
</feature>
<keyword evidence="3" id="KW-0804">Transcription</keyword>
<feature type="domain" description="Fork-head" evidence="8">
    <location>
        <begin position="66"/>
        <end position="156"/>
    </location>
</feature>
<evidence type="ECO:0000256" key="2">
    <source>
        <dbReference type="ARBA" id="ARBA00023125"/>
    </source>
</evidence>
<protein>
    <submittedName>
        <fullName evidence="9">U3 small nucleolar RNA-associated protein</fullName>
    </submittedName>
</protein>
<evidence type="ECO:0000256" key="5">
    <source>
        <dbReference type="PROSITE-ProRule" id="PRU00089"/>
    </source>
</evidence>
<proteinExistence type="predicted"/>
<dbReference type="RefSeq" id="XP_037222225.1">
    <property type="nucleotide sequence ID" value="XM_037361933.1"/>
</dbReference>